<reference evidence="1" key="1">
    <citation type="submission" date="2021-08" db="EMBL/GenBank/DDBJ databases">
        <title>Novel anaerobic bacterium isolated from sea squirt in East Sea, Republic of Korea.</title>
        <authorList>
            <person name="Nguyen T.H."/>
            <person name="Li Z."/>
            <person name="Lee Y.-J."/>
            <person name="Ko J."/>
            <person name="Kim S.-G."/>
        </authorList>
    </citation>
    <scope>NUCLEOTIDE SEQUENCE</scope>
    <source>
        <strain evidence="1">KCTC 25031</strain>
    </source>
</reference>
<proteinExistence type="predicted"/>
<keyword evidence="2" id="KW-1185">Reference proteome</keyword>
<gene>
    <name evidence="1" type="primary">hydE</name>
    <name evidence="1" type="ORF">K4L44_11035</name>
</gene>
<name>A0AC61NC76_9BACT</name>
<evidence type="ECO:0000313" key="2">
    <source>
        <dbReference type="Proteomes" id="UP000826212"/>
    </source>
</evidence>
<sequence>MLSDNNNDIKDLLKSYLITDEKEYIELLSKVEKVTLDNVGDKVYFRGLIELSNYCVKDCYYCGIRKGNTEAHRYELSVSDVLSAIDVAYEQNYGSIVIQAGERTDIQFVDKISEIIIEAKSRYKDHLGITLSLGEQSKETLQKWFDYGAHRYLLRIETSNRELYYKWHPNNALHDYDNRLSTLYSLKEIGYQVGTGVLIGAPFQSVDDLVNDLVFYKTFDIDMVGMGPFISHPNTPLFDKKETSDDLKHRFDLSLRMITSLRLLMPTINIAAATSLQAIDPMGREKAVRAGANIIMPNVTPQKSRADYQLYPNKPCIDEEAWECKGCLEARLSMVHRDIGFGEYGDSPHFFERI</sequence>
<protein>
    <submittedName>
        <fullName evidence="1">[FeFe] hydrogenase H-cluster radical SAM maturase HydE</fullName>
    </submittedName>
</protein>
<evidence type="ECO:0000313" key="1">
    <source>
        <dbReference type="EMBL" id="QZE13123.1"/>
    </source>
</evidence>
<accession>A0AC61NC76</accession>
<organism evidence="1 2">
    <name type="scientific">Halosquirtibacter laminarini</name>
    <dbReference type="NCBI Taxonomy" id="3374600"/>
    <lineage>
        <taxon>Bacteria</taxon>
        <taxon>Pseudomonadati</taxon>
        <taxon>Bacteroidota</taxon>
        <taxon>Bacteroidia</taxon>
        <taxon>Marinilabiliales</taxon>
        <taxon>Prolixibacteraceae</taxon>
        <taxon>Halosquirtibacter</taxon>
    </lineage>
</organism>
<dbReference type="Proteomes" id="UP000826212">
    <property type="component" value="Chromosome"/>
</dbReference>
<dbReference type="EMBL" id="CP081303">
    <property type="protein sequence ID" value="QZE13123.1"/>
    <property type="molecule type" value="Genomic_DNA"/>
</dbReference>